<gene>
    <name evidence="6" type="ORF">A7U60_g6262</name>
</gene>
<evidence type="ECO:0000256" key="2">
    <source>
        <dbReference type="ARBA" id="ARBA00023122"/>
    </source>
</evidence>
<dbReference type="GO" id="GO:0042149">
    <property type="term" value="P:cellular response to glucose starvation"/>
    <property type="evidence" value="ECO:0007669"/>
    <property type="project" value="TreeGrafter"/>
</dbReference>
<evidence type="ECO:0000256" key="1">
    <source>
        <dbReference type="ARBA" id="ARBA00022737"/>
    </source>
</evidence>
<dbReference type="PROSITE" id="PS51371">
    <property type="entry name" value="CBS"/>
    <property type="match status" value="1"/>
</dbReference>
<dbReference type="PANTHER" id="PTHR13780:SF36">
    <property type="entry name" value="CBS DOMAIN-CONTAINING PROTEIN"/>
    <property type="match status" value="1"/>
</dbReference>
<protein>
    <recommendedName>
        <fullName evidence="5">CBS domain-containing protein</fullName>
    </recommendedName>
</protein>
<dbReference type="Pfam" id="PF00571">
    <property type="entry name" value="CBS"/>
    <property type="match status" value="1"/>
</dbReference>
<dbReference type="Proteomes" id="UP000757232">
    <property type="component" value="Unassembled WGS sequence"/>
</dbReference>
<evidence type="ECO:0000313" key="7">
    <source>
        <dbReference type="Proteomes" id="UP000757232"/>
    </source>
</evidence>
<name>A0A9Q5HVD7_SANBA</name>
<dbReference type="InterPro" id="IPR000644">
    <property type="entry name" value="CBS_dom"/>
</dbReference>
<accession>A0A9Q5HVD7</accession>
<dbReference type="PANTHER" id="PTHR13780">
    <property type="entry name" value="AMP-ACTIVATED PROTEIN KINASE, GAMMA REGULATORY SUBUNIT"/>
    <property type="match status" value="1"/>
</dbReference>
<evidence type="ECO:0000259" key="5">
    <source>
        <dbReference type="PROSITE" id="PS51371"/>
    </source>
</evidence>
<organism evidence="6 7">
    <name type="scientific">Sanghuangporus baumii</name>
    <name type="common">Phellinus baumii</name>
    <dbReference type="NCBI Taxonomy" id="108892"/>
    <lineage>
        <taxon>Eukaryota</taxon>
        <taxon>Fungi</taxon>
        <taxon>Dikarya</taxon>
        <taxon>Basidiomycota</taxon>
        <taxon>Agaricomycotina</taxon>
        <taxon>Agaricomycetes</taxon>
        <taxon>Hymenochaetales</taxon>
        <taxon>Hymenochaetaceae</taxon>
        <taxon>Sanghuangporus</taxon>
    </lineage>
</organism>
<dbReference type="InterPro" id="IPR050511">
    <property type="entry name" value="AMPK_gamma/SDS23_families"/>
</dbReference>
<feature type="compositionally biased region" description="Low complexity" evidence="4">
    <location>
        <begin position="389"/>
        <end position="400"/>
    </location>
</feature>
<evidence type="ECO:0000256" key="4">
    <source>
        <dbReference type="SAM" id="MobiDB-lite"/>
    </source>
</evidence>
<dbReference type="OrthoDB" id="449052at2759"/>
<keyword evidence="2 3" id="KW-0129">CBS domain</keyword>
<dbReference type="EMBL" id="LNZH02000200">
    <property type="protein sequence ID" value="OCB86585.1"/>
    <property type="molecule type" value="Genomic_DNA"/>
</dbReference>
<reference evidence="6" key="1">
    <citation type="submission" date="2016-06" db="EMBL/GenBank/DDBJ databases">
        <title>Draft Genome sequence of the fungus Inonotus baumii.</title>
        <authorList>
            <person name="Zhu H."/>
            <person name="Lin W."/>
        </authorList>
    </citation>
    <scope>NUCLEOTIDE SEQUENCE</scope>
    <source>
        <strain evidence="6">821</strain>
    </source>
</reference>
<dbReference type="InterPro" id="IPR046342">
    <property type="entry name" value="CBS_dom_sf"/>
</dbReference>
<feature type="region of interest" description="Disordered" evidence="4">
    <location>
        <begin position="384"/>
        <end position="409"/>
    </location>
</feature>
<comment type="caution">
    <text evidence="6">The sequence shown here is derived from an EMBL/GenBank/DDBJ whole genome shotgun (WGS) entry which is preliminary data.</text>
</comment>
<evidence type="ECO:0000313" key="6">
    <source>
        <dbReference type="EMBL" id="OCB86585.1"/>
    </source>
</evidence>
<evidence type="ECO:0000256" key="3">
    <source>
        <dbReference type="PROSITE-ProRule" id="PRU00703"/>
    </source>
</evidence>
<keyword evidence="7" id="KW-1185">Reference proteome</keyword>
<proteinExistence type="predicted"/>
<dbReference type="GO" id="GO:0004865">
    <property type="term" value="F:protein serine/threonine phosphatase inhibitor activity"/>
    <property type="evidence" value="ECO:0007669"/>
    <property type="project" value="TreeGrafter"/>
</dbReference>
<keyword evidence="1" id="KW-0677">Repeat</keyword>
<dbReference type="Gene3D" id="3.10.580.10">
    <property type="entry name" value="CBS-domain"/>
    <property type="match status" value="2"/>
</dbReference>
<dbReference type="SUPFAM" id="SSF54631">
    <property type="entry name" value="CBS-domain pair"/>
    <property type="match status" value="2"/>
</dbReference>
<feature type="domain" description="CBS" evidence="5">
    <location>
        <begin position="196"/>
        <end position="262"/>
    </location>
</feature>
<dbReference type="AlphaFoldDB" id="A0A9Q5HVD7"/>
<dbReference type="SMART" id="SM00116">
    <property type="entry name" value="CBS"/>
    <property type="match status" value="3"/>
</dbReference>
<sequence>MLTCVCSLPGVELIDSPLIAVDADTSVEEACEVLLSNDTSCIAIKDPSSSSGETSPLLGLFDVHINAFLTLAALQHTKSPDELRENPRAEQIVKAAKAGKVTARLVSNLSEKDPLEILPDTATLVDLLKVFASGTHRILIRSSSSPESSTSTSQFLGFISDRSLLSYFHAQAQTSAPLSRFLNNGLHSLTLPSINLRTAVVSCAASARVLDAMALMSEEGVSSVAVVEDSPASGVASPGQMTLLSAISVTDIGKIVVRSESNHILQMPLQQFVAQIKEPDGSTDGEDRYPGTSWISIVSARSTLRYVIEKILATNAHRVFVTEDMHSGGSSPVAPASPTSAVTTTSQAPLNGVLLRGVVSVVDVLALFAQLAGLPDVDPARMQRHRRFSSASSGSGSMRSPQLKPVGVR</sequence>